<dbReference type="PaxDb" id="2903-EOD10566"/>
<evidence type="ECO:0000313" key="3">
    <source>
        <dbReference type="Proteomes" id="UP000013827"/>
    </source>
</evidence>
<organism evidence="2 3">
    <name type="scientific">Emiliania huxleyi (strain CCMP1516)</name>
    <dbReference type="NCBI Taxonomy" id="280463"/>
    <lineage>
        <taxon>Eukaryota</taxon>
        <taxon>Haptista</taxon>
        <taxon>Haptophyta</taxon>
        <taxon>Prymnesiophyceae</taxon>
        <taxon>Isochrysidales</taxon>
        <taxon>Noelaerhabdaceae</taxon>
        <taxon>Emiliania</taxon>
    </lineage>
</organism>
<name>A0A0D3IH31_EMIH1</name>
<proteinExistence type="predicted"/>
<reference evidence="2" key="2">
    <citation type="submission" date="2024-10" db="UniProtKB">
        <authorList>
            <consortium name="EnsemblProtists"/>
        </authorList>
    </citation>
    <scope>IDENTIFICATION</scope>
</reference>
<reference evidence="3" key="1">
    <citation type="journal article" date="2013" name="Nature">
        <title>Pan genome of the phytoplankton Emiliania underpins its global distribution.</title>
        <authorList>
            <person name="Read B.A."/>
            <person name="Kegel J."/>
            <person name="Klute M.J."/>
            <person name="Kuo A."/>
            <person name="Lefebvre S.C."/>
            <person name="Maumus F."/>
            <person name="Mayer C."/>
            <person name="Miller J."/>
            <person name="Monier A."/>
            <person name="Salamov A."/>
            <person name="Young J."/>
            <person name="Aguilar M."/>
            <person name="Claverie J.M."/>
            <person name="Frickenhaus S."/>
            <person name="Gonzalez K."/>
            <person name="Herman E.K."/>
            <person name="Lin Y.C."/>
            <person name="Napier J."/>
            <person name="Ogata H."/>
            <person name="Sarno A.F."/>
            <person name="Shmutz J."/>
            <person name="Schroeder D."/>
            <person name="de Vargas C."/>
            <person name="Verret F."/>
            <person name="von Dassow P."/>
            <person name="Valentin K."/>
            <person name="Van de Peer Y."/>
            <person name="Wheeler G."/>
            <person name="Dacks J.B."/>
            <person name="Delwiche C.F."/>
            <person name="Dyhrman S.T."/>
            <person name="Glockner G."/>
            <person name="John U."/>
            <person name="Richards T."/>
            <person name="Worden A.Z."/>
            <person name="Zhang X."/>
            <person name="Grigoriev I.V."/>
            <person name="Allen A.E."/>
            <person name="Bidle K."/>
            <person name="Borodovsky M."/>
            <person name="Bowler C."/>
            <person name="Brownlee C."/>
            <person name="Cock J.M."/>
            <person name="Elias M."/>
            <person name="Gladyshev V.N."/>
            <person name="Groth M."/>
            <person name="Guda C."/>
            <person name="Hadaegh A."/>
            <person name="Iglesias-Rodriguez M.D."/>
            <person name="Jenkins J."/>
            <person name="Jones B.M."/>
            <person name="Lawson T."/>
            <person name="Leese F."/>
            <person name="Lindquist E."/>
            <person name="Lobanov A."/>
            <person name="Lomsadze A."/>
            <person name="Malik S.B."/>
            <person name="Marsh M.E."/>
            <person name="Mackinder L."/>
            <person name="Mock T."/>
            <person name="Mueller-Roeber B."/>
            <person name="Pagarete A."/>
            <person name="Parker M."/>
            <person name="Probert I."/>
            <person name="Quesneville H."/>
            <person name="Raines C."/>
            <person name="Rensing S.A."/>
            <person name="Riano-Pachon D.M."/>
            <person name="Richier S."/>
            <person name="Rokitta S."/>
            <person name="Shiraiwa Y."/>
            <person name="Soanes D.M."/>
            <person name="van der Giezen M."/>
            <person name="Wahlund T.M."/>
            <person name="Williams B."/>
            <person name="Wilson W."/>
            <person name="Wolfe G."/>
            <person name="Wurch L.L."/>
        </authorList>
    </citation>
    <scope>NUCLEOTIDE SEQUENCE</scope>
</reference>
<dbReference type="EnsemblProtists" id="EOD24085">
    <property type="protein sequence ID" value="EOD24085"/>
    <property type="gene ID" value="EMIHUDRAFT_354646"/>
</dbReference>
<dbReference type="Proteomes" id="UP000013827">
    <property type="component" value="Unassembled WGS sequence"/>
</dbReference>
<keyword evidence="1" id="KW-0472">Membrane</keyword>
<keyword evidence="3" id="KW-1185">Reference proteome</keyword>
<dbReference type="EnsemblProtists" id="EOD10566">
    <property type="protein sequence ID" value="EOD10566"/>
    <property type="gene ID" value="EMIHUDRAFT_374357"/>
</dbReference>
<dbReference type="RefSeq" id="XP_005776514.1">
    <property type="nucleotide sequence ID" value="XM_005776457.1"/>
</dbReference>
<dbReference type="AlphaFoldDB" id="A0A0D3IH31"/>
<feature type="transmembrane region" description="Helical" evidence="1">
    <location>
        <begin position="32"/>
        <end position="58"/>
    </location>
</feature>
<protein>
    <submittedName>
        <fullName evidence="2">Uncharacterized protein</fullName>
    </submittedName>
</protein>
<dbReference type="KEGG" id="ehx:EMIHUDRAFT_374357"/>
<dbReference type="GeneID" id="17256718"/>
<dbReference type="RefSeq" id="XP_005762995.1">
    <property type="nucleotide sequence ID" value="XM_005762938.1"/>
</dbReference>
<evidence type="ECO:0000256" key="1">
    <source>
        <dbReference type="SAM" id="Phobius"/>
    </source>
</evidence>
<keyword evidence="1" id="KW-0812">Transmembrane</keyword>
<dbReference type="KEGG" id="ehx:EMIHUDRAFT_354646"/>
<evidence type="ECO:0000313" key="2">
    <source>
        <dbReference type="EnsemblProtists" id="EOD10566"/>
    </source>
</evidence>
<sequence>MRLFRVCLLAASVCRPACVASAVYLLLFLWSGALFLALSPRLVEAAALLLSVCATTFAL</sequence>
<dbReference type="HOGENOM" id="CLU_2968192_0_0_1"/>
<keyword evidence="1" id="KW-1133">Transmembrane helix</keyword>
<accession>A0A0D3IH31</accession>
<dbReference type="GeneID" id="17269631"/>